<dbReference type="Pfam" id="PF13520">
    <property type="entry name" value="AA_permease_2"/>
    <property type="match status" value="1"/>
</dbReference>
<feature type="transmembrane region" description="Helical" evidence="6">
    <location>
        <begin position="463"/>
        <end position="482"/>
    </location>
</feature>
<feature type="transmembrane region" description="Helical" evidence="6">
    <location>
        <begin position="433"/>
        <end position="451"/>
    </location>
</feature>
<comment type="caution">
    <text evidence="7">The sequence shown here is derived from an EMBL/GenBank/DDBJ whole genome shotgun (WGS) entry which is preliminary data.</text>
</comment>
<organism evidence="7 8">
    <name type="scientific">Cochliobolus sativus</name>
    <name type="common">Common root rot and spot blotch fungus</name>
    <name type="synonym">Bipolaris sorokiniana</name>
    <dbReference type="NCBI Taxonomy" id="45130"/>
    <lineage>
        <taxon>Eukaryota</taxon>
        <taxon>Fungi</taxon>
        <taxon>Dikarya</taxon>
        <taxon>Ascomycota</taxon>
        <taxon>Pezizomycotina</taxon>
        <taxon>Dothideomycetes</taxon>
        <taxon>Pleosporomycetidae</taxon>
        <taxon>Pleosporales</taxon>
        <taxon>Pleosporineae</taxon>
        <taxon>Pleosporaceae</taxon>
        <taxon>Bipolaris</taxon>
    </lineage>
</organism>
<proteinExistence type="predicted"/>
<feature type="transmembrane region" description="Helical" evidence="6">
    <location>
        <begin position="390"/>
        <end position="413"/>
    </location>
</feature>
<gene>
    <name evidence="7" type="ORF">GGP41_000400</name>
</gene>
<evidence type="ECO:0000256" key="4">
    <source>
        <dbReference type="ARBA" id="ARBA00022989"/>
    </source>
</evidence>
<feature type="transmembrane region" description="Helical" evidence="6">
    <location>
        <begin position="109"/>
        <end position="133"/>
    </location>
</feature>
<feature type="transmembrane region" description="Helical" evidence="6">
    <location>
        <begin position="362"/>
        <end position="383"/>
    </location>
</feature>
<dbReference type="GO" id="GO:0022857">
    <property type="term" value="F:transmembrane transporter activity"/>
    <property type="evidence" value="ECO:0007669"/>
    <property type="project" value="InterPro"/>
</dbReference>
<dbReference type="Gene3D" id="1.20.1740.10">
    <property type="entry name" value="Amino acid/polyamine transporter I"/>
    <property type="match status" value="1"/>
</dbReference>
<keyword evidence="5 6" id="KW-0472">Membrane</keyword>
<accession>A0A8H5Z5T3</accession>
<dbReference type="PIRSF" id="PIRSF006060">
    <property type="entry name" value="AA_transporter"/>
    <property type="match status" value="1"/>
</dbReference>
<sequence>MAMESGTAQDQRDMQELGIDPKLNRNFTVYTLLGFTLLIGNNWIYALIGNGVSLQNGGPAGGIWMLCVVVCGMLAVTLCIAEQMSMHPSSGGPYVWVAIHLPRRWGKRISYVVGWLTFLGWQAGMAGTCFLTGEQFRGLIALTSSSYEPVPMHSTLLSISAATFAVVWNTLFAKYLPYVEGIIIIPYIMGFIAFLSVLIVMGPKSDAVEVFLEFKDPSGWGNTTVAAMVGMLGPILTMGSGDATTHLAEEVKDASQSGPKALIIGFLTNASGAASMTIVLFLRQGNDYATLIGTPYGQPWIQTLVDATGSERIAAAMVGLVCVLLQAGCVNQTTTTSRQTFAFARDGGLPFPRVLSSVKNGIPLYAVITTWFFTVLLSCIPLFSLTAFSIIVSLSMISLYFAYLTIPICSGWFRLSGGCPPPGKFSLGKAALPTYLFAICYLSITIVLLCFPSSPKPSLREMNWASAMFLSTILFSLLYYLFSGRHHFRQDINHGPAIALTGEIAITKDLTSSKV</sequence>
<feature type="transmembrane region" description="Helical" evidence="6">
    <location>
        <begin position="261"/>
        <end position="282"/>
    </location>
</feature>
<feature type="transmembrane region" description="Helical" evidence="6">
    <location>
        <begin position="178"/>
        <end position="200"/>
    </location>
</feature>
<evidence type="ECO:0000313" key="7">
    <source>
        <dbReference type="EMBL" id="KAF5844013.1"/>
    </source>
</evidence>
<evidence type="ECO:0000313" key="8">
    <source>
        <dbReference type="Proteomes" id="UP000624244"/>
    </source>
</evidence>
<dbReference type="GO" id="GO:0016020">
    <property type="term" value="C:membrane"/>
    <property type="evidence" value="ECO:0007669"/>
    <property type="project" value="UniProtKB-SubCell"/>
</dbReference>
<keyword evidence="3 6" id="KW-0812">Transmembrane</keyword>
<evidence type="ECO:0000256" key="6">
    <source>
        <dbReference type="SAM" id="Phobius"/>
    </source>
</evidence>
<protein>
    <recommendedName>
        <fullName evidence="9">Amino acid permease/ SLC12A domain-containing protein</fullName>
    </recommendedName>
</protein>
<dbReference type="InterPro" id="IPR002293">
    <property type="entry name" value="AA/rel_permease1"/>
</dbReference>
<evidence type="ECO:0008006" key="9">
    <source>
        <dbReference type="Google" id="ProtNLM"/>
    </source>
</evidence>
<reference evidence="7" key="1">
    <citation type="submission" date="2019-11" db="EMBL/GenBank/DDBJ databases">
        <title>Bipolaris sorokiniana Genome sequencing.</title>
        <authorList>
            <person name="Wang H."/>
        </authorList>
    </citation>
    <scope>NUCLEOTIDE SEQUENCE</scope>
</reference>
<evidence type="ECO:0000256" key="2">
    <source>
        <dbReference type="ARBA" id="ARBA00022448"/>
    </source>
</evidence>
<dbReference type="EMBL" id="WNKQ01000035">
    <property type="protein sequence ID" value="KAF5844013.1"/>
    <property type="molecule type" value="Genomic_DNA"/>
</dbReference>
<dbReference type="AlphaFoldDB" id="A0A8H5Z5T3"/>
<feature type="transmembrane region" description="Helical" evidence="6">
    <location>
        <begin position="27"/>
        <end position="48"/>
    </location>
</feature>
<comment type="subcellular location">
    <subcellularLocation>
        <location evidence="1">Membrane</location>
        <topology evidence="1">Multi-pass membrane protein</topology>
    </subcellularLocation>
</comment>
<evidence type="ECO:0000256" key="5">
    <source>
        <dbReference type="ARBA" id="ARBA00023136"/>
    </source>
</evidence>
<feature type="transmembrane region" description="Helical" evidence="6">
    <location>
        <begin position="60"/>
        <end position="81"/>
    </location>
</feature>
<keyword evidence="2" id="KW-0813">Transport</keyword>
<dbReference type="PANTHER" id="PTHR45649:SF2">
    <property type="entry name" value="ACID PERMEASE, PUTATIVE-RELATED"/>
    <property type="match status" value="1"/>
</dbReference>
<evidence type="ECO:0000256" key="3">
    <source>
        <dbReference type="ARBA" id="ARBA00022692"/>
    </source>
</evidence>
<feature type="transmembrane region" description="Helical" evidence="6">
    <location>
        <begin position="220"/>
        <end position="240"/>
    </location>
</feature>
<dbReference type="PANTHER" id="PTHR45649">
    <property type="entry name" value="AMINO-ACID PERMEASE BAT1"/>
    <property type="match status" value="1"/>
</dbReference>
<evidence type="ECO:0000256" key="1">
    <source>
        <dbReference type="ARBA" id="ARBA00004141"/>
    </source>
</evidence>
<feature type="transmembrane region" description="Helical" evidence="6">
    <location>
        <begin position="153"/>
        <end position="171"/>
    </location>
</feature>
<keyword evidence="4 6" id="KW-1133">Transmembrane helix</keyword>
<dbReference type="Proteomes" id="UP000624244">
    <property type="component" value="Unassembled WGS sequence"/>
</dbReference>
<name>A0A8H5Z5T3_COCSA</name>